<evidence type="ECO:0000256" key="4">
    <source>
        <dbReference type="ARBA" id="ARBA00022519"/>
    </source>
</evidence>
<dbReference type="Gene3D" id="3.40.50.300">
    <property type="entry name" value="P-loop containing nucleotide triphosphate hydrolases"/>
    <property type="match status" value="1"/>
</dbReference>
<evidence type="ECO:0000256" key="6">
    <source>
        <dbReference type="ARBA" id="ARBA00022840"/>
    </source>
</evidence>
<evidence type="ECO:0000256" key="3">
    <source>
        <dbReference type="ARBA" id="ARBA00022475"/>
    </source>
</evidence>
<dbReference type="PROSITE" id="PS00211">
    <property type="entry name" value="ABC_TRANSPORTER_1"/>
    <property type="match status" value="1"/>
</dbReference>
<evidence type="ECO:0000256" key="1">
    <source>
        <dbReference type="ARBA" id="ARBA00004202"/>
    </source>
</evidence>
<dbReference type="SMART" id="SM00382">
    <property type="entry name" value="AAA"/>
    <property type="match status" value="1"/>
</dbReference>
<keyword evidence="3" id="KW-1003">Cell membrane</keyword>
<dbReference type="InterPro" id="IPR017871">
    <property type="entry name" value="ABC_transporter-like_CS"/>
</dbReference>
<keyword evidence="8" id="KW-0472">Membrane</keyword>
<protein>
    <submittedName>
        <fullName evidence="10">ABC-type nickel/oligopeptides specific transport system, ATPase component</fullName>
    </submittedName>
</protein>
<sequence>MKFNKIRILNKNKLLVDISFEIDKTTALIGESGSGKSLTLKAILQILPSSLQHEFTYESNFALNSNSISLIPQNPFTSLSPLTKINKQFFCNDDIKKNMFQLVGLDENILNKFPNQLSGGQLQRVVIAMALSTKPKLLLLDEPTTSLDTKNKELILNILLSLQKRFSILMLFVTHDIFSIKHICENIIILRKGQIIEQGKTKHIMQNPQQNHTKQLINSSFHNRIFRT</sequence>
<dbReference type="InterPro" id="IPR050388">
    <property type="entry name" value="ABC_Ni/Peptide_Import"/>
</dbReference>
<evidence type="ECO:0000313" key="10">
    <source>
        <dbReference type="EMBL" id="VAY87111.1"/>
    </source>
</evidence>
<keyword evidence="7" id="KW-1278">Translocase</keyword>
<dbReference type="InterPro" id="IPR027417">
    <property type="entry name" value="P-loop_NTPase"/>
</dbReference>
<reference evidence="10" key="1">
    <citation type="submission" date="2018-10" db="EMBL/GenBank/DDBJ databases">
        <authorList>
            <person name="Aoki K."/>
        </authorList>
    </citation>
    <scope>NUCLEOTIDE SEQUENCE</scope>
</reference>
<proteinExistence type="predicted"/>
<feature type="domain" description="ABC transporter" evidence="9">
    <location>
        <begin position="6"/>
        <end position="217"/>
    </location>
</feature>
<dbReference type="GO" id="GO:0005886">
    <property type="term" value="C:plasma membrane"/>
    <property type="evidence" value="ECO:0007669"/>
    <property type="project" value="UniProtKB-SubCell"/>
</dbReference>
<dbReference type="InterPro" id="IPR003593">
    <property type="entry name" value="AAA+_ATPase"/>
</dbReference>
<comment type="subcellular location">
    <subcellularLocation>
        <location evidence="1">Cell membrane</location>
        <topology evidence="1">Peripheral membrane protein</topology>
    </subcellularLocation>
</comment>
<keyword evidence="6" id="KW-0067">ATP-binding</keyword>
<organism evidence="10">
    <name type="scientific">hydrothermal vent metagenome</name>
    <dbReference type="NCBI Taxonomy" id="652676"/>
    <lineage>
        <taxon>unclassified sequences</taxon>
        <taxon>metagenomes</taxon>
        <taxon>ecological metagenomes</taxon>
    </lineage>
</organism>
<name>A0A3B1DSM0_9ZZZZ</name>
<dbReference type="GO" id="GO:0016887">
    <property type="term" value="F:ATP hydrolysis activity"/>
    <property type="evidence" value="ECO:0007669"/>
    <property type="project" value="InterPro"/>
</dbReference>
<dbReference type="PANTHER" id="PTHR43297">
    <property type="entry name" value="OLIGOPEPTIDE TRANSPORT ATP-BINDING PROTEIN APPD"/>
    <property type="match status" value="1"/>
</dbReference>
<evidence type="ECO:0000256" key="8">
    <source>
        <dbReference type="ARBA" id="ARBA00023136"/>
    </source>
</evidence>
<dbReference type="SUPFAM" id="SSF52540">
    <property type="entry name" value="P-loop containing nucleoside triphosphate hydrolases"/>
    <property type="match status" value="1"/>
</dbReference>
<dbReference type="EMBL" id="UOYO01000020">
    <property type="protein sequence ID" value="VAY87111.1"/>
    <property type="molecule type" value="Genomic_DNA"/>
</dbReference>
<gene>
    <name evidence="10" type="ORF">MNB_ARC-1_687</name>
</gene>
<dbReference type="InterPro" id="IPR003439">
    <property type="entry name" value="ABC_transporter-like_ATP-bd"/>
</dbReference>
<dbReference type="Pfam" id="PF00005">
    <property type="entry name" value="ABC_tran"/>
    <property type="match status" value="1"/>
</dbReference>
<dbReference type="GO" id="GO:0005524">
    <property type="term" value="F:ATP binding"/>
    <property type="evidence" value="ECO:0007669"/>
    <property type="project" value="UniProtKB-KW"/>
</dbReference>
<accession>A0A3B1DSM0</accession>
<dbReference type="AlphaFoldDB" id="A0A3B1DSM0"/>
<keyword evidence="2" id="KW-0813">Transport</keyword>
<dbReference type="PANTHER" id="PTHR43297:SF14">
    <property type="entry name" value="ATPASE AAA-TYPE CORE DOMAIN-CONTAINING PROTEIN"/>
    <property type="match status" value="1"/>
</dbReference>
<evidence type="ECO:0000256" key="5">
    <source>
        <dbReference type="ARBA" id="ARBA00022741"/>
    </source>
</evidence>
<dbReference type="PROSITE" id="PS50893">
    <property type="entry name" value="ABC_TRANSPORTER_2"/>
    <property type="match status" value="1"/>
</dbReference>
<evidence type="ECO:0000259" key="9">
    <source>
        <dbReference type="PROSITE" id="PS50893"/>
    </source>
</evidence>
<keyword evidence="4" id="KW-0997">Cell inner membrane</keyword>
<keyword evidence="5" id="KW-0547">Nucleotide-binding</keyword>
<evidence type="ECO:0000256" key="7">
    <source>
        <dbReference type="ARBA" id="ARBA00022967"/>
    </source>
</evidence>
<evidence type="ECO:0000256" key="2">
    <source>
        <dbReference type="ARBA" id="ARBA00022448"/>
    </source>
</evidence>